<comment type="subcellular location">
    <subcellularLocation>
        <location evidence="1">Cell projection</location>
        <location evidence="1">Cilium membrane</location>
    </subcellularLocation>
    <subcellularLocation>
        <location evidence="2">Cytoplasm</location>
        <location evidence="2">Cytoskeleton</location>
        <location evidence="2">Microtubule organizing center</location>
        <location evidence="2">Centrosome</location>
        <location evidence="2">Centriolar satellite</location>
    </subcellularLocation>
</comment>
<evidence type="ECO:0000256" key="3">
    <source>
        <dbReference type="ARBA" id="ARBA00005822"/>
    </source>
</evidence>
<keyword evidence="8" id="KW-0206">Cytoskeleton</keyword>
<comment type="caution">
    <text evidence="11">The sequence shown here is derived from an EMBL/GenBank/DDBJ whole genome shotgun (WGS) entry which is preliminary data.</text>
</comment>
<dbReference type="SMART" id="SM00683">
    <property type="entry name" value="DM16"/>
    <property type="match status" value="2"/>
</dbReference>
<dbReference type="GO" id="GO:0060170">
    <property type="term" value="C:ciliary membrane"/>
    <property type="evidence" value="ECO:0007669"/>
    <property type="project" value="UniProtKB-SubCell"/>
</dbReference>
<reference evidence="11 12" key="1">
    <citation type="submission" date="2024-10" db="EMBL/GenBank/DDBJ databases">
        <authorList>
            <person name="Kim D."/>
        </authorList>
    </citation>
    <scope>NUCLEOTIDE SEQUENCE [LARGE SCALE GENOMIC DNA]</scope>
    <source>
        <strain evidence="11">Taebaek</strain>
    </source>
</reference>
<dbReference type="EMBL" id="JBICCN010000309">
    <property type="protein sequence ID" value="KAL3079045.1"/>
    <property type="molecule type" value="Genomic_DNA"/>
</dbReference>
<evidence type="ECO:0000313" key="11">
    <source>
        <dbReference type="EMBL" id="KAL3079045.1"/>
    </source>
</evidence>
<evidence type="ECO:0000256" key="2">
    <source>
        <dbReference type="ARBA" id="ARBA00004607"/>
    </source>
</evidence>
<keyword evidence="5" id="KW-0963">Cytoplasm</keyword>
<gene>
    <name evidence="11" type="ORF">niasHS_014827</name>
</gene>
<protein>
    <recommendedName>
        <fullName evidence="10">BBSome complex member BBS5 PH domain-containing protein</fullName>
    </recommendedName>
</protein>
<dbReference type="Proteomes" id="UP001620645">
    <property type="component" value="Unassembled WGS sequence"/>
</dbReference>
<evidence type="ECO:0000313" key="12">
    <source>
        <dbReference type="Proteomes" id="UP001620645"/>
    </source>
</evidence>
<organism evidence="11 12">
    <name type="scientific">Heterodera schachtii</name>
    <name type="common">Sugarbeet cyst nematode worm</name>
    <name type="synonym">Tylenchus schachtii</name>
    <dbReference type="NCBI Taxonomy" id="97005"/>
    <lineage>
        <taxon>Eukaryota</taxon>
        <taxon>Metazoa</taxon>
        <taxon>Ecdysozoa</taxon>
        <taxon>Nematoda</taxon>
        <taxon>Chromadorea</taxon>
        <taxon>Rhabditida</taxon>
        <taxon>Tylenchina</taxon>
        <taxon>Tylenchomorpha</taxon>
        <taxon>Tylenchoidea</taxon>
        <taxon>Heteroderidae</taxon>
        <taxon>Heteroderinae</taxon>
        <taxon>Heterodera</taxon>
    </lineage>
</organism>
<evidence type="ECO:0000256" key="7">
    <source>
        <dbReference type="ARBA" id="ARBA00023136"/>
    </source>
</evidence>
<evidence type="ECO:0000259" key="10">
    <source>
        <dbReference type="SMART" id="SM00683"/>
    </source>
</evidence>
<evidence type="ECO:0000256" key="1">
    <source>
        <dbReference type="ARBA" id="ARBA00004309"/>
    </source>
</evidence>
<evidence type="ECO:0000256" key="4">
    <source>
        <dbReference type="ARBA" id="ARBA00022475"/>
    </source>
</evidence>
<evidence type="ECO:0000256" key="6">
    <source>
        <dbReference type="ARBA" id="ARBA00023069"/>
    </source>
</evidence>
<keyword evidence="7" id="KW-0472">Membrane</keyword>
<feature type="domain" description="BBSome complex member BBS5 PH" evidence="10">
    <location>
        <begin position="168"/>
        <end position="222"/>
    </location>
</feature>
<dbReference type="InterPro" id="IPR030804">
    <property type="entry name" value="BBS5/fem-3"/>
</dbReference>
<dbReference type="PANTHER" id="PTHR21351:SF0">
    <property type="entry name" value="BARDET-BIEDL SYNDROME 5 PROTEIN"/>
    <property type="match status" value="1"/>
</dbReference>
<dbReference type="InterPro" id="IPR006606">
    <property type="entry name" value="BBL5"/>
</dbReference>
<accession>A0ABD2INB0</accession>
<evidence type="ECO:0000256" key="8">
    <source>
        <dbReference type="ARBA" id="ARBA00023212"/>
    </source>
</evidence>
<keyword evidence="6" id="KW-0969">Cilium</keyword>
<dbReference type="Pfam" id="PF07289">
    <property type="entry name" value="BBL5"/>
    <property type="match status" value="1"/>
</dbReference>
<proteinExistence type="inferred from homology"/>
<dbReference type="PANTHER" id="PTHR21351">
    <property type="entry name" value="BARDET-BIEDL SYNDROME PROTEIN 5"/>
    <property type="match status" value="1"/>
</dbReference>
<name>A0ABD2INB0_HETSC</name>
<feature type="domain" description="BBSome complex member BBS5 PH" evidence="10">
    <location>
        <begin position="33"/>
        <end position="87"/>
    </location>
</feature>
<dbReference type="GO" id="GO:0034451">
    <property type="term" value="C:centriolar satellite"/>
    <property type="evidence" value="ECO:0007669"/>
    <property type="project" value="UniProtKB-SubCell"/>
</dbReference>
<keyword evidence="4" id="KW-1003">Cell membrane</keyword>
<dbReference type="AlphaFoldDB" id="A0ABD2INB0"/>
<sequence>MGKKDVAASDSIWHDRDVLFDLDTRLLRLIAGEFIVERIDNVEDTKGNNGDRGLLRISNLRLIWHAVSAPRINLSIGYNTINGITTRIAKSKIRGQAESLYIMSKGLSGTKFEFVFTCVSPSNHSQTKLFSTVIGVHRAYETSKMYREMRMRTALVNEEEKLKLLPLESQTNRIDGVWNLSSDQGNLGVMVITNIRVVWYAALNPQYNVSIPFLQLRSCRIRDSRFGHALVLETSLRSGEYILGFQIKPEERLEFTCKAVQALLSAFQSSPIFGVQYSRQEAAFSQQQEQRQAMVPNITEEKEPEEKALRVDAFAAYFSDGPAKGGEPRAIVFSEELGVAIEQLKHGFTIADLWEINLD</sequence>
<evidence type="ECO:0000256" key="5">
    <source>
        <dbReference type="ARBA" id="ARBA00022490"/>
    </source>
</evidence>
<comment type="similarity">
    <text evidence="3">Belongs to the BBS5 family.</text>
</comment>
<dbReference type="InterPro" id="IPR014003">
    <property type="entry name" value="BBS5_PH"/>
</dbReference>
<keyword evidence="9" id="KW-0966">Cell projection</keyword>
<dbReference type="PIRSF" id="PIRSF010072">
    <property type="entry name" value="DUF1448"/>
    <property type="match status" value="1"/>
</dbReference>
<keyword evidence="12" id="KW-1185">Reference proteome</keyword>
<evidence type="ECO:0000256" key="9">
    <source>
        <dbReference type="ARBA" id="ARBA00023273"/>
    </source>
</evidence>